<proteinExistence type="predicted"/>
<name>A0A814SHR9_9BILA</name>
<gene>
    <name evidence="2" type="ORF">OXX778_LOCUS23162</name>
</gene>
<evidence type="ECO:0000313" key="2">
    <source>
        <dbReference type="EMBL" id="CAF1147657.1"/>
    </source>
</evidence>
<organism evidence="2 3">
    <name type="scientific">Brachionus calyciflorus</name>
    <dbReference type="NCBI Taxonomy" id="104777"/>
    <lineage>
        <taxon>Eukaryota</taxon>
        <taxon>Metazoa</taxon>
        <taxon>Spiralia</taxon>
        <taxon>Gnathifera</taxon>
        <taxon>Rotifera</taxon>
        <taxon>Eurotatoria</taxon>
        <taxon>Monogononta</taxon>
        <taxon>Pseudotrocha</taxon>
        <taxon>Ploima</taxon>
        <taxon>Brachionidae</taxon>
        <taxon>Brachionus</taxon>
    </lineage>
</organism>
<sequence length="134" mass="15475">MAEKACFYKKKFNYLLTASPKPRSKKLKQDIYQPKFSIQSLDSSNKPFSNNNQVIIGIDKYSNKEPSYINRNLSEKNFEKEGCLDSFDANYEQNSCENDTQFFHIKANESENKENRDCMDSISNSSSQLIDVAD</sequence>
<evidence type="ECO:0000256" key="1">
    <source>
        <dbReference type="SAM" id="MobiDB-lite"/>
    </source>
</evidence>
<protein>
    <submittedName>
        <fullName evidence="2">Uncharacterized protein</fullName>
    </submittedName>
</protein>
<feature type="region of interest" description="Disordered" evidence="1">
    <location>
        <begin position="111"/>
        <end position="134"/>
    </location>
</feature>
<dbReference type="Proteomes" id="UP000663879">
    <property type="component" value="Unassembled WGS sequence"/>
</dbReference>
<keyword evidence="3" id="KW-1185">Reference proteome</keyword>
<feature type="compositionally biased region" description="Polar residues" evidence="1">
    <location>
        <begin position="121"/>
        <end position="134"/>
    </location>
</feature>
<reference evidence="2" key="1">
    <citation type="submission" date="2021-02" db="EMBL/GenBank/DDBJ databases">
        <authorList>
            <person name="Nowell W R."/>
        </authorList>
    </citation>
    <scope>NUCLEOTIDE SEQUENCE</scope>
    <source>
        <strain evidence="2">Ploen Becks lab</strain>
    </source>
</reference>
<feature type="non-terminal residue" evidence="2">
    <location>
        <position position="134"/>
    </location>
</feature>
<accession>A0A814SHR9</accession>
<dbReference type="AlphaFoldDB" id="A0A814SHR9"/>
<comment type="caution">
    <text evidence="2">The sequence shown here is derived from an EMBL/GenBank/DDBJ whole genome shotgun (WGS) entry which is preliminary data.</text>
</comment>
<dbReference type="EMBL" id="CAJNOC010011388">
    <property type="protein sequence ID" value="CAF1147657.1"/>
    <property type="molecule type" value="Genomic_DNA"/>
</dbReference>
<evidence type="ECO:0000313" key="3">
    <source>
        <dbReference type="Proteomes" id="UP000663879"/>
    </source>
</evidence>